<dbReference type="EMBL" id="JAPVEB010000001">
    <property type="protein sequence ID" value="KAJ5283095.1"/>
    <property type="molecule type" value="Genomic_DNA"/>
</dbReference>
<organism evidence="2 3">
    <name type="scientific">Penicillium chrysogenum</name>
    <name type="common">Penicillium notatum</name>
    <dbReference type="NCBI Taxonomy" id="5076"/>
    <lineage>
        <taxon>Eukaryota</taxon>
        <taxon>Fungi</taxon>
        <taxon>Dikarya</taxon>
        <taxon>Ascomycota</taxon>
        <taxon>Pezizomycotina</taxon>
        <taxon>Eurotiomycetes</taxon>
        <taxon>Eurotiomycetidae</taxon>
        <taxon>Eurotiales</taxon>
        <taxon>Aspergillaceae</taxon>
        <taxon>Penicillium</taxon>
        <taxon>Penicillium chrysogenum species complex</taxon>
    </lineage>
</organism>
<proteinExistence type="predicted"/>
<accession>A0ABQ8WVM7</accession>
<sequence>MGYSINLQVTSANLPAKHLIYKLWIFSERSTQTTHVDVSAFYSFRHTMATPPTTSSSNNSPRLAVSPPDVGTSLVSDNVASPYGRDATGDNPLYPKAGTPVGIYRILSTKGTITVPENTIWTYNPETADRYNEEAGWKAPMLEWFDLDDPLCSAEDGLAAVSVCEAIVTALKAKDLHPVSVLDVSRV</sequence>
<feature type="region of interest" description="Disordered" evidence="1">
    <location>
        <begin position="50"/>
        <end position="91"/>
    </location>
</feature>
<comment type="caution">
    <text evidence="2">The sequence shown here is derived from an EMBL/GenBank/DDBJ whole genome shotgun (WGS) entry which is preliminary data.</text>
</comment>
<evidence type="ECO:0000256" key="1">
    <source>
        <dbReference type="SAM" id="MobiDB-lite"/>
    </source>
</evidence>
<dbReference type="Proteomes" id="UP001220256">
    <property type="component" value="Unassembled WGS sequence"/>
</dbReference>
<protein>
    <submittedName>
        <fullName evidence="2">Uncharacterized protein</fullName>
    </submittedName>
</protein>
<name>A0ABQ8WVM7_PENCH</name>
<gene>
    <name evidence="2" type="ORF">N7505_001075</name>
</gene>
<feature type="compositionally biased region" description="Low complexity" evidence="1">
    <location>
        <begin position="50"/>
        <end position="61"/>
    </location>
</feature>
<evidence type="ECO:0000313" key="2">
    <source>
        <dbReference type="EMBL" id="KAJ5283095.1"/>
    </source>
</evidence>
<evidence type="ECO:0000313" key="3">
    <source>
        <dbReference type="Proteomes" id="UP001220256"/>
    </source>
</evidence>
<keyword evidence="3" id="KW-1185">Reference proteome</keyword>
<reference evidence="2 3" key="1">
    <citation type="journal article" date="2023" name="IMA Fungus">
        <title>Comparative genomic study of the Penicillium genus elucidates a diverse pangenome and 15 lateral gene transfer events.</title>
        <authorList>
            <person name="Petersen C."/>
            <person name="Sorensen T."/>
            <person name="Nielsen M.R."/>
            <person name="Sondergaard T.E."/>
            <person name="Sorensen J.L."/>
            <person name="Fitzpatrick D.A."/>
            <person name="Frisvad J.C."/>
            <person name="Nielsen K.L."/>
        </authorList>
    </citation>
    <scope>NUCLEOTIDE SEQUENCE [LARGE SCALE GENOMIC DNA]</scope>
    <source>
        <strain evidence="2 3">IBT 3361</strain>
    </source>
</reference>